<dbReference type="EMBL" id="CP063849">
    <property type="protein sequence ID" value="QOY85815.1"/>
    <property type="molecule type" value="Genomic_DNA"/>
</dbReference>
<evidence type="ECO:0000313" key="1">
    <source>
        <dbReference type="EMBL" id="QOY85815.1"/>
    </source>
</evidence>
<dbReference type="SUPFAM" id="SSF51658">
    <property type="entry name" value="Xylose isomerase-like"/>
    <property type="match status" value="1"/>
</dbReference>
<name>A0A7S7NLL7_PALFE</name>
<dbReference type="AlphaFoldDB" id="A0A7S7NLL7"/>
<dbReference type="GO" id="GO:0016853">
    <property type="term" value="F:isomerase activity"/>
    <property type="evidence" value="ECO:0007669"/>
    <property type="project" value="UniProtKB-KW"/>
</dbReference>
<organism evidence="1 2">
    <name type="scientific">Paludibaculum fermentans</name>
    <dbReference type="NCBI Taxonomy" id="1473598"/>
    <lineage>
        <taxon>Bacteria</taxon>
        <taxon>Pseudomonadati</taxon>
        <taxon>Acidobacteriota</taxon>
        <taxon>Terriglobia</taxon>
        <taxon>Bryobacterales</taxon>
        <taxon>Bryobacteraceae</taxon>
        <taxon>Paludibaculum</taxon>
    </lineage>
</organism>
<dbReference type="RefSeq" id="WP_194447485.1">
    <property type="nucleotide sequence ID" value="NZ_CP063849.1"/>
</dbReference>
<protein>
    <submittedName>
        <fullName evidence="1">Sugar phosphate isomerase/epimerase</fullName>
    </submittedName>
</protein>
<sequence>MADLHSTQPILRTLMSWLALEDMARFEDARGNAGALLQRRLDDVLEAGYDGVQFDVVFTSDQLAHCRQRGLGIAATGRVNHPEEAGPLAERLADAGFPCATLHVGWGMESPDEAARLIEAVLTASDRHPIPLFIETHRATIFQDAWRTVDFLARYPQVRINGDFSHWYTGLEFVYGGFENKLRFIEPVLERVRFLHGRIGNPGCMQVDIGDGDETAHPYVTHFRMLWTRAMEQFLRQSEPGGSLFFVPELLSPKIYYGRTFPDENGVLREECDRWAQSLVLRGLAQQCFAEAKRRVDAGSGRVR</sequence>
<accession>A0A7S7NLL7</accession>
<dbReference type="InterPro" id="IPR036237">
    <property type="entry name" value="Xyl_isomerase-like_sf"/>
</dbReference>
<dbReference type="Gene3D" id="3.20.20.150">
    <property type="entry name" value="Divalent-metal-dependent TIM barrel enzymes"/>
    <property type="match status" value="1"/>
</dbReference>
<dbReference type="Proteomes" id="UP000593892">
    <property type="component" value="Chromosome"/>
</dbReference>
<gene>
    <name evidence="1" type="ORF">IRI77_23715</name>
</gene>
<keyword evidence="1" id="KW-0413">Isomerase</keyword>
<reference evidence="1 2" key="1">
    <citation type="submission" date="2020-10" db="EMBL/GenBank/DDBJ databases">
        <title>Complete genome sequence of Paludibaculum fermentans P105T, a facultatively anaerobic acidobacterium capable of dissimilatory Fe(III) reduction.</title>
        <authorList>
            <person name="Dedysh S.N."/>
            <person name="Beletsky A.V."/>
            <person name="Kulichevskaya I.S."/>
            <person name="Mardanov A.V."/>
            <person name="Ravin N.V."/>
        </authorList>
    </citation>
    <scope>NUCLEOTIDE SEQUENCE [LARGE SCALE GENOMIC DNA]</scope>
    <source>
        <strain evidence="1 2">P105</strain>
    </source>
</reference>
<dbReference type="KEGG" id="pfer:IRI77_23715"/>
<proteinExistence type="predicted"/>
<evidence type="ECO:0000313" key="2">
    <source>
        <dbReference type="Proteomes" id="UP000593892"/>
    </source>
</evidence>
<keyword evidence="2" id="KW-1185">Reference proteome</keyword>